<reference evidence="4" key="1">
    <citation type="journal article" date="2019" name="Int. J. Syst. Evol. Microbiol.">
        <title>The Global Catalogue of Microorganisms (GCM) 10K type strain sequencing project: providing services to taxonomists for standard genome sequencing and annotation.</title>
        <authorList>
            <consortium name="The Broad Institute Genomics Platform"/>
            <consortium name="The Broad Institute Genome Sequencing Center for Infectious Disease"/>
            <person name="Wu L."/>
            <person name="Ma J."/>
        </authorList>
    </citation>
    <scope>NUCLEOTIDE SEQUENCE [LARGE SCALE GENOMIC DNA]</scope>
    <source>
        <strain evidence="4">JCM 3272</strain>
    </source>
</reference>
<evidence type="ECO:0000256" key="1">
    <source>
        <dbReference type="SAM" id="MobiDB-lite"/>
    </source>
</evidence>
<comment type="caution">
    <text evidence="3">The sequence shown here is derived from an EMBL/GenBank/DDBJ whole genome shotgun (WGS) entry which is preliminary data.</text>
</comment>
<organism evidence="3 4">
    <name type="scientific">Dactylosporangium salmoneum</name>
    <dbReference type="NCBI Taxonomy" id="53361"/>
    <lineage>
        <taxon>Bacteria</taxon>
        <taxon>Bacillati</taxon>
        <taxon>Actinomycetota</taxon>
        <taxon>Actinomycetes</taxon>
        <taxon>Micromonosporales</taxon>
        <taxon>Micromonosporaceae</taxon>
        <taxon>Dactylosporangium</taxon>
    </lineage>
</organism>
<keyword evidence="3" id="KW-0547">Nucleotide-binding</keyword>
<protein>
    <submittedName>
        <fullName evidence="3">Helicase-associated domain-containing protein</fullName>
    </submittedName>
</protein>
<dbReference type="Proteomes" id="UP001501444">
    <property type="component" value="Unassembled WGS sequence"/>
</dbReference>
<keyword evidence="4" id="KW-1185">Reference proteome</keyword>
<evidence type="ECO:0000259" key="2">
    <source>
        <dbReference type="Pfam" id="PF13625"/>
    </source>
</evidence>
<name>A0ABP5T8X7_9ACTN</name>
<accession>A0ABP5T8X7</accession>
<keyword evidence="3" id="KW-0378">Hydrolase</keyword>
<dbReference type="InterPro" id="IPR032830">
    <property type="entry name" value="XPB/Ssl2_N"/>
</dbReference>
<keyword evidence="3" id="KW-0347">Helicase</keyword>
<evidence type="ECO:0000313" key="3">
    <source>
        <dbReference type="EMBL" id="GAA2347761.1"/>
    </source>
</evidence>
<evidence type="ECO:0000313" key="4">
    <source>
        <dbReference type="Proteomes" id="UP001501444"/>
    </source>
</evidence>
<dbReference type="EMBL" id="BAAARV010000025">
    <property type="protein sequence ID" value="GAA2347761.1"/>
    <property type="molecule type" value="Genomic_DNA"/>
</dbReference>
<feature type="domain" description="Helicase XPB/Ssl2 N-terminal" evidence="2">
    <location>
        <begin position="452"/>
        <end position="575"/>
    </location>
</feature>
<dbReference type="GO" id="GO:0004386">
    <property type="term" value="F:helicase activity"/>
    <property type="evidence" value="ECO:0007669"/>
    <property type="project" value="UniProtKB-KW"/>
</dbReference>
<feature type="compositionally biased region" description="Basic and acidic residues" evidence="1">
    <location>
        <begin position="612"/>
        <end position="623"/>
    </location>
</feature>
<gene>
    <name evidence="3" type="ORF">GCM10010170_035820</name>
</gene>
<keyword evidence="3" id="KW-0067">ATP-binding</keyword>
<proteinExistence type="predicted"/>
<sequence>MESPQILQAASLLTLPQLQVAEVLSLRAAGTRLRDLARAIGVGVEDRRLTAALRALHEAGLAQPDEDDPEWIRTVALHQVLANSYGFGRAAEHELQYLPVEHLQRIAYGLGAPVGREHRRLLGAIGAALADPDRVRDLFRSAPRAARDIMLDMAVGEPFYADPHAMMALRTGNKSSPLRWAVDHGLLVFNAYYGAAISMPSEVGVALRPDFRAEFDPSPPAPPSVTISAETVDREGSAAARAALSSVTALLEECGRTPVPILKAGGIGLREVRKLARLVGSDEEGVRFWLTVAGMNGLIGIAGDRVAPSAEFDNWLKLEPAEQFGWLVDGWFQMPAAPLLLDGRAALVGSEQDAGSALLRVTLAGVLSSLRTGRGAAGLDGLAAMVAYLRPLVAGDAGEVMPMMAALWREYELMGVGAHHAPTTLCHALAAADRERLAEALRGFLPPAEETVLLQSDLTAVATGAPSGALSALLDLAADRESRGGGYTWRFTESSVRRAFDAGSTAEELLARVRAAAAGGRVPQALEYMIGDLGRKHGVVRVRTVGCVLRSDDTALLGEIRSVRSLARLELTELAPTVLSSALSPAETLAALRHAGYAPAAENPDGTLAVERPTRHRADLPAQ</sequence>
<feature type="region of interest" description="Disordered" evidence="1">
    <location>
        <begin position="602"/>
        <end position="623"/>
    </location>
</feature>
<dbReference type="Pfam" id="PF13625">
    <property type="entry name" value="Helicase_C_3"/>
    <property type="match status" value="1"/>
</dbReference>
<dbReference type="RefSeq" id="WP_344613529.1">
    <property type="nucleotide sequence ID" value="NZ_BAAARV010000025.1"/>
</dbReference>